<keyword evidence="7 8" id="KW-0472">Membrane</keyword>
<keyword evidence="5 8" id="KW-0812">Transmembrane</keyword>
<evidence type="ECO:0000256" key="8">
    <source>
        <dbReference type="SAM" id="Phobius"/>
    </source>
</evidence>
<dbReference type="GO" id="GO:0005886">
    <property type="term" value="C:plasma membrane"/>
    <property type="evidence" value="ECO:0007669"/>
    <property type="project" value="UniProtKB-SubCell"/>
</dbReference>
<dbReference type="AlphaFoldDB" id="A0A6L5WLB1"/>
<keyword evidence="3" id="KW-0813">Transport</keyword>
<feature type="transmembrane region" description="Helical" evidence="8">
    <location>
        <begin position="6"/>
        <end position="25"/>
    </location>
</feature>
<feature type="transmembrane region" description="Helical" evidence="8">
    <location>
        <begin position="127"/>
        <end position="153"/>
    </location>
</feature>
<feature type="transmembrane region" description="Helical" evidence="8">
    <location>
        <begin position="174"/>
        <end position="193"/>
    </location>
</feature>
<dbReference type="SUPFAM" id="SSF81345">
    <property type="entry name" value="ABC transporter involved in vitamin B12 uptake, BtuC"/>
    <property type="match status" value="1"/>
</dbReference>
<reference evidence="9 10" key="1">
    <citation type="submission" date="2019-09" db="EMBL/GenBank/DDBJ databases">
        <authorList>
            <person name="Silva M."/>
            <person name="Pereira G."/>
            <person name="Lopes-Da-Costa L."/>
            <person name="Silva E."/>
        </authorList>
    </citation>
    <scope>NUCLEOTIDE SEQUENCE [LARGE SCALE GENOMIC DNA]</scope>
    <source>
        <strain evidence="9 10">FMV-PI01</strain>
    </source>
</reference>
<evidence type="ECO:0000313" key="10">
    <source>
        <dbReference type="Proteomes" id="UP000476338"/>
    </source>
</evidence>
<feature type="transmembrane region" description="Helical" evidence="8">
    <location>
        <begin position="37"/>
        <end position="57"/>
    </location>
</feature>
<sequence>MYKKLIILSILALLGVFVFAFYGINSNNFDFFMPMRITKILAILIVSYCISYTAVIFQTITNNKILTPSIMGLDSLYLFIQTFVVFFYGAKKITMLSDIKGFITTVFLMVIASIFLYILLFKGRNKNIYFLILAGMVLGAFFKGLASFMQILLDPNEFLVLQGSMFASFNNINFSLLGICIAISLICFFVMLFDFKKFDILNLGEEAAINLGIDYKFLVFKSLIIISVLISISTVLVGPVTFLGILVVSISRELLKTYRHSYMSLGAFLISVISLIYALFVVEKLLNFATTVSVIINFIGGIYFIYIVLKEAKR</sequence>
<evidence type="ECO:0000256" key="2">
    <source>
        <dbReference type="ARBA" id="ARBA00007935"/>
    </source>
</evidence>
<organism evidence="9 10">
    <name type="scientific">Campylobacter portucalensis</name>
    <dbReference type="NCBI Taxonomy" id="2608384"/>
    <lineage>
        <taxon>Bacteria</taxon>
        <taxon>Pseudomonadati</taxon>
        <taxon>Campylobacterota</taxon>
        <taxon>Epsilonproteobacteria</taxon>
        <taxon>Campylobacterales</taxon>
        <taxon>Campylobacteraceae</taxon>
        <taxon>Campylobacter</taxon>
    </lineage>
</organism>
<keyword evidence="6 8" id="KW-1133">Transmembrane helix</keyword>
<dbReference type="EMBL" id="VWSJ01000038">
    <property type="protein sequence ID" value="MSN97077.1"/>
    <property type="molecule type" value="Genomic_DNA"/>
</dbReference>
<accession>A0A6L5WLB1</accession>
<feature type="transmembrane region" description="Helical" evidence="8">
    <location>
        <begin position="69"/>
        <end position="90"/>
    </location>
</feature>
<dbReference type="PANTHER" id="PTHR30472">
    <property type="entry name" value="FERRIC ENTEROBACTIN TRANSPORT SYSTEM PERMEASE PROTEIN"/>
    <property type="match status" value="1"/>
</dbReference>
<dbReference type="InterPro" id="IPR037294">
    <property type="entry name" value="ABC_BtuC-like"/>
</dbReference>
<evidence type="ECO:0000256" key="4">
    <source>
        <dbReference type="ARBA" id="ARBA00022475"/>
    </source>
</evidence>
<name>A0A6L5WLB1_9BACT</name>
<dbReference type="Gene3D" id="1.10.3470.10">
    <property type="entry name" value="ABC transporter involved in vitamin B12 uptake, BtuC"/>
    <property type="match status" value="1"/>
</dbReference>
<proteinExistence type="inferred from homology"/>
<comment type="caution">
    <text evidence="9">The sequence shown here is derived from an EMBL/GenBank/DDBJ whole genome shotgun (WGS) entry which is preliminary data.</text>
</comment>
<feature type="transmembrane region" description="Helical" evidence="8">
    <location>
        <begin position="262"/>
        <end position="282"/>
    </location>
</feature>
<keyword evidence="10" id="KW-1185">Reference proteome</keyword>
<protein>
    <submittedName>
        <fullName evidence="9">Iron chelate uptake ABC transporter family permease subunit</fullName>
    </submittedName>
</protein>
<dbReference type="CDD" id="cd06550">
    <property type="entry name" value="TM_ABC_iron-siderophores_like"/>
    <property type="match status" value="1"/>
</dbReference>
<evidence type="ECO:0000256" key="5">
    <source>
        <dbReference type="ARBA" id="ARBA00022692"/>
    </source>
</evidence>
<feature type="transmembrane region" description="Helical" evidence="8">
    <location>
        <begin position="102"/>
        <end position="121"/>
    </location>
</feature>
<comment type="similarity">
    <text evidence="2">Belongs to the binding-protein-dependent transport system permease family. FecCD subfamily.</text>
</comment>
<dbReference type="PANTHER" id="PTHR30472:SF19">
    <property type="entry name" value="PETROBACTIN IMPORT SYSTEM PERMEASE PROTEIN YCLO"/>
    <property type="match status" value="1"/>
</dbReference>
<dbReference type="Proteomes" id="UP000476338">
    <property type="component" value="Unassembled WGS sequence"/>
</dbReference>
<dbReference type="GO" id="GO:0033214">
    <property type="term" value="P:siderophore-iron import into cell"/>
    <property type="evidence" value="ECO:0007669"/>
    <property type="project" value="TreeGrafter"/>
</dbReference>
<dbReference type="InterPro" id="IPR000522">
    <property type="entry name" value="ABC_transptr_permease_BtuC"/>
</dbReference>
<evidence type="ECO:0000256" key="3">
    <source>
        <dbReference type="ARBA" id="ARBA00022448"/>
    </source>
</evidence>
<evidence type="ECO:0000256" key="7">
    <source>
        <dbReference type="ARBA" id="ARBA00023136"/>
    </source>
</evidence>
<keyword evidence="4" id="KW-1003">Cell membrane</keyword>
<feature type="transmembrane region" description="Helical" evidence="8">
    <location>
        <begin position="288"/>
        <end position="309"/>
    </location>
</feature>
<comment type="subcellular location">
    <subcellularLocation>
        <location evidence="1">Cell membrane</location>
        <topology evidence="1">Multi-pass membrane protein</topology>
    </subcellularLocation>
</comment>
<evidence type="ECO:0000313" key="9">
    <source>
        <dbReference type="EMBL" id="MSN97077.1"/>
    </source>
</evidence>
<dbReference type="Pfam" id="PF01032">
    <property type="entry name" value="FecCD"/>
    <property type="match status" value="1"/>
</dbReference>
<dbReference type="GO" id="GO:0022857">
    <property type="term" value="F:transmembrane transporter activity"/>
    <property type="evidence" value="ECO:0007669"/>
    <property type="project" value="InterPro"/>
</dbReference>
<reference evidence="9 10" key="2">
    <citation type="submission" date="2020-03" db="EMBL/GenBank/DDBJ databases">
        <title>Campylobacter portucalensis sp. nov., a new species of Campylobacter isolated from the reproductive tract of bulls.</title>
        <authorList>
            <person name="Silva M.F."/>
            <person name="Pereira G."/>
            <person name="Carneiro C."/>
            <person name="Hemphill A."/>
            <person name="Mateus L."/>
            <person name="Lopes-Da-Costa L."/>
            <person name="Silva E."/>
        </authorList>
    </citation>
    <scope>NUCLEOTIDE SEQUENCE [LARGE SCALE GENOMIC DNA]</scope>
    <source>
        <strain evidence="9 10">FMV-PI01</strain>
    </source>
</reference>
<evidence type="ECO:0000256" key="6">
    <source>
        <dbReference type="ARBA" id="ARBA00022989"/>
    </source>
</evidence>
<feature type="transmembrane region" description="Helical" evidence="8">
    <location>
        <begin position="223"/>
        <end position="250"/>
    </location>
</feature>
<evidence type="ECO:0000256" key="1">
    <source>
        <dbReference type="ARBA" id="ARBA00004651"/>
    </source>
</evidence>
<gene>
    <name evidence="9" type="ORF">F1B92_07875</name>
</gene>